<keyword evidence="2" id="KW-1185">Reference proteome</keyword>
<accession>A0A9E6TUH6</accession>
<dbReference type="PANTHER" id="PTHR35566:SF1">
    <property type="entry name" value="TYPE VI SECRETION SYSTEM BASEPLATE COMPONENT TSSK1"/>
    <property type="match status" value="1"/>
</dbReference>
<dbReference type="Pfam" id="PF05936">
    <property type="entry name" value="T6SS_VasE"/>
    <property type="match status" value="1"/>
</dbReference>
<proteinExistence type="predicted"/>
<gene>
    <name evidence="1" type="primary">tssK</name>
    <name evidence="1" type="ORF">HU752_011805</name>
</gene>
<evidence type="ECO:0000313" key="2">
    <source>
        <dbReference type="Proteomes" id="UP000634530"/>
    </source>
</evidence>
<dbReference type="Proteomes" id="UP000634530">
    <property type="component" value="Chromosome"/>
</dbReference>
<dbReference type="PANTHER" id="PTHR35566">
    <property type="entry name" value="BLR3599 PROTEIN"/>
    <property type="match status" value="1"/>
</dbReference>
<dbReference type="InterPro" id="IPR010263">
    <property type="entry name" value="T6SS_TssK"/>
</dbReference>
<protein>
    <submittedName>
        <fullName evidence="1">Type VI secretion system baseplate subunit TssK</fullName>
    </submittedName>
</protein>
<dbReference type="AlphaFoldDB" id="A0A9E6TUH6"/>
<sequence>MSSPHPVIWHEGLFVKPQHFQQQARAAEVAVQQRLSSLNDSLYGFTELQLNSEFLSFGKIAIIRARGIMPDGTVFDIPNDLPPPAPLEIADSSAIGKVVILALPLGSDSLLEVRWPEQYANSRYIAHRQAVHDTQSIDGDQVSIDLALPNLQLMLDTNERSAFTHIALGKILDKRPGGSLVMDENFYPTSLSLQAVPALQRYLGEVTGLMRARAGLLAERIASPGQSAVADVTDFNLLQTLNRLFPLFQHLACQHHVHPAQLYTTFAQACGELATFTDEGRLPQVYPAYQHDNLRESFMALEHTLRRALSTVLRARAVSLPIERQPFGVMNAPLLDKRLLVDSDFVVAARAALPLETLRQQFPLQVRVSSTENLNRLINQQLPGIPLIPLPVVPRYLPFHAGFSYFELDRHHPDWSNLKDGSGFSFHIASEFPELELQFWAIRSERDE</sequence>
<evidence type="ECO:0000313" key="1">
    <source>
        <dbReference type="EMBL" id="QXI30581.1"/>
    </source>
</evidence>
<reference evidence="1 2" key="1">
    <citation type="journal article" date="2020" name="Microorganisms">
        <title>Reliable Identification of Environmental Pseudomonas Isolates Using the rpoD Gene.</title>
        <authorList>
            <consortium name="The Broad Institute Genome Sequencing Platform"/>
            <person name="Girard L."/>
            <person name="Lood C."/>
            <person name="Rokni-Zadeh H."/>
            <person name="van Noort V."/>
            <person name="Lavigne R."/>
            <person name="De Mot R."/>
        </authorList>
    </citation>
    <scope>NUCLEOTIDE SEQUENCE [LARGE SCALE GENOMIC DNA]</scope>
    <source>
        <strain evidence="1 2">RW8P3</strain>
    </source>
</reference>
<name>A0A9E6TUH6_9PSED</name>
<dbReference type="EMBL" id="CP077093">
    <property type="protein sequence ID" value="QXI30581.1"/>
    <property type="molecule type" value="Genomic_DNA"/>
</dbReference>
<dbReference type="NCBIfam" id="TIGR03353">
    <property type="entry name" value="VI_chp_4"/>
    <property type="match status" value="1"/>
</dbReference>
<dbReference type="RefSeq" id="WP_186680503.1">
    <property type="nucleotide sequence ID" value="NZ_CP077093.1"/>
</dbReference>
<organism evidence="1 2">
    <name type="scientific">Pseudomonas vanderleydeniana</name>
    <dbReference type="NCBI Taxonomy" id="2745495"/>
    <lineage>
        <taxon>Bacteria</taxon>
        <taxon>Pseudomonadati</taxon>
        <taxon>Pseudomonadota</taxon>
        <taxon>Gammaproteobacteria</taxon>
        <taxon>Pseudomonadales</taxon>
        <taxon>Pseudomonadaceae</taxon>
        <taxon>Pseudomonas</taxon>
    </lineage>
</organism>
<dbReference type="KEGG" id="pvw:HU752_011805"/>
<reference evidence="1 2" key="2">
    <citation type="journal article" date="2021" name="Microorganisms">
        <title>The Ever-Expanding Pseudomonas Genus: Description of 43 New Species and Partition of the Pseudomonas putida Group.</title>
        <authorList>
            <person name="Girard L."/>
            <person name="Lood C."/>
            <person name="Hofte M."/>
            <person name="Vandamme P."/>
            <person name="Rokni-Zadeh H."/>
            <person name="van Noort V."/>
            <person name="Lavigne R."/>
            <person name="De Mot R."/>
        </authorList>
    </citation>
    <scope>NUCLEOTIDE SEQUENCE [LARGE SCALE GENOMIC DNA]</scope>
    <source>
        <strain evidence="1 2">RW8P3</strain>
    </source>
</reference>